<name>A0A0N4YHT4_NIPBR</name>
<dbReference type="WBParaSite" id="NBR_0001643901-mRNA-1">
    <property type="protein sequence ID" value="NBR_0001643901-mRNA-1"/>
    <property type="gene ID" value="NBR_0001643901"/>
</dbReference>
<accession>A0A0N4YHT4</accession>
<evidence type="ECO:0000313" key="3">
    <source>
        <dbReference type="Proteomes" id="UP000271162"/>
    </source>
</evidence>
<evidence type="ECO:0000256" key="1">
    <source>
        <dbReference type="SAM" id="SignalP"/>
    </source>
</evidence>
<feature type="chain" id="PRO_5043125816" evidence="1">
    <location>
        <begin position="19"/>
        <end position="72"/>
    </location>
</feature>
<evidence type="ECO:0000313" key="4">
    <source>
        <dbReference type="WBParaSite" id="NBR_0001643901-mRNA-1"/>
    </source>
</evidence>
<organism evidence="4">
    <name type="scientific">Nippostrongylus brasiliensis</name>
    <name type="common">Rat hookworm</name>
    <dbReference type="NCBI Taxonomy" id="27835"/>
    <lineage>
        <taxon>Eukaryota</taxon>
        <taxon>Metazoa</taxon>
        <taxon>Ecdysozoa</taxon>
        <taxon>Nematoda</taxon>
        <taxon>Chromadorea</taxon>
        <taxon>Rhabditida</taxon>
        <taxon>Rhabditina</taxon>
        <taxon>Rhabditomorpha</taxon>
        <taxon>Strongyloidea</taxon>
        <taxon>Heligmosomidae</taxon>
        <taxon>Nippostrongylus</taxon>
    </lineage>
</organism>
<keyword evidence="1" id="KW-0732">Signal</keyword>
<protein>
    <submittedName>
        <fullName evidence="4">Sulfur globule protein CV1 domain protein</fullName>
    </submittedName>
</protein>
<reference evidence="2 3" key="2">
    <citation type="submission" date="2018-11" db="EMBL/GenBank/DDBJ databases">
        <authorList>
            <consortium name="Pathogen Informatics"/>
        </authorList>
    </citation>
    <scope>NUCLEOTIDE SEQUENCE [LARGE SCALE GENOMIC DNA]</scope>
</reference>
<dbReference type="Proteomes" id="UP000271162">
    <property type="component" value="Unassembled WGS sequence"/>
</dbReference>
<reference evidence="4" key="1">
    <citation type="submission" date="2017-02" db="UniProtKB">
        <authorList>
            <consortium name="WormBaseParasite"/>
        </authorList>
    </citation>
    <scope>IDENTIFICATION</scope>
</reference>
<proteinExistence type="predicted"/>
<keyword evidence="3" id="KW-1185">Reference proteome</keyword>
<gene>
    <name evidence="2" type="ORF">NBR_LOCUS16440</name>
</gene>
<evidence type="ECO:0000313" key="2">
    <source>
        <dbReference type="EMBL" id="VDL80035.1"/>
    </source>
</evidence>
<dbReference type="AlphaFoldDB" id="A0A0N4YHT4"/>
<sequence>MVFLILAILFITVHPEEATSNLRVKRQFGWGYRPWWGYRPYGYGFGGYRPWGYGYWGGYRPWTGGAVMYGRG</sequence>
<feature type="signal peptide" evidence="1">
    <location>
        <begin position="1"/>
        <end position="18"/>
    </location>
</feature>
<dbReference type="EMBL" id="UYSL01022203">
    <property type="protein sequence ID" value="VDL80035.1"/>
    <property type="molecule type" value="Genomic_DNA"/>
</dbReference>